<name>A0A1U7JJ25_9HYPH</name>
<dbReference type="Gene3D" id="2.60.450.10">
    <property type="entry name" value="Lipopolysaccharide (LPS) transport protein A like domain"/>
    <property type="match status" value="1"/>
</dbReference>
<dbReference type="GO" id="GO:0030288">
    <property type="term" value="C:outer membrane-bounded periplasmic space"/>
    <property type="evidence" value="ECO:0007669"/>
    <property type="project" value="TreeGrafter"/>
</dbReference>
<accession>A0A1U7JJ25</accession>
<dbReference type="GO" id="GO:0009279">
    <property type="term" value="C:cell outer membrane"/>
    <property type="evidence" value="ECO:0007669"/>
    <property type="project" value="TreeGrafter"/>
</dbReference>
<dbReference type="Proteomes" id="UP000185783">
    <property type="component" value="Unassembled WGS sequence"/>
</dbReference>
<dbReference type="GO" id="GO:0017089">
    <property type="term" value="F:glycolipid transfer activity"/>
    <property type="evidence" value="ECO:0007669"/>
    <property type="project" value="TreeGrafter"/>
</dbReference>
<dbReference type="InterPro" id="IPR052037">
    <property type="entry name" value="LPS_export_LptA"/>
</dbReference>
<dbReference type="Pfam" id="PF03968">
    <property type="entry name" value="LptD_N"/>
    <property type="match status" value="1"/>
</dbReference>
<evidence type="ECO:0000259" key="2">
    <source>
        <dbReference type="Pfam" id="PF03968"/>
    </source>
</evidence>
<dbReference type="AlphaFoldDB" id="A0A1U7JJ25"/>
<gene>
    <name evidence="3" type="ORF">A3843_08105</name>
</gene>
<protein>
    <submittedName>
        <fullName evidence="3">Lipopolysaccharide transport periplasmic protein LptA</fullName>
    </submittedName>
</protein>
<keyword evidence="1" id="KW-0732">Signal</keyword>
<dbReference type="OrthoDB" id="9811926at2"/>
<evidence type="ECO:0000256" key="1">
    <source>
        <dbReference type="ARBA" id="ARBA00022729"/>
    </source>
</evidence>
<dbReference type="PANTHER" id="PTHR36504:SF1">
    <property type="entry name" value="LIPOPOLYSACCHARIDE EXPORT SYSTEM PROTEIN LPTA"/>
    <property type="match status" value="1"/>
</dbReference>
<organism evidence="3 4">
    <name type="scientific">Pseudovibrio exalbescens</name>
    <dbReference type="NCBI Taxonomy" id="197461"/>
    <lineage>
        <taxon>Bacteria</taxon>
        <taxon>Pseudomonadati</taxon>
        <taxon>Pseudomonadota</taxon>
        <taxon>Alphaproteobacteria</taxon>
        <taxon>Hyphomicrobiales</taxon>
        <taxon>Stappiaceae</taxon>
        <taxon>Pseudovibrio</taxon>
    </lineage>
</organism>
<feature type="domain" description="Organic solvent tolerance-like N-terminal" evidence="2">
    <location>
        <begin position="32"/>
        <end position="147"/>
    </location>
</feature>
<reference evidence="3 4" key="1">
    <citation type="submission" date="2016-03" db="EMBL/GenBank/DDBJ databases">
        <title>Genome sequence of Nesiotobacter sp. nov., a moderately halophilic alphaproteobacterium isolated from the Yellow Sea, China.</title>
        <authorList>
            <person name="Zhang G."/>
            <person name="Zhang R."/>
        </authorList>
    </citation>
    <scope>NUCLEOTIDE SEQUENCE [LARGE SCALE GENOMIC DNA]</scope>
    <source>
        <strain evidence="3 4">WB1-6</strain>
    </source>
</reference>
<keyword evidence="4" id="KW-1185">Reference proteome</keyword>
<dbReference type="InterPro" id="IPR005653">
    <property type="entry name" value="OstA-like_N"/>
</dbReference>
<proteinExistence type="predicted"/>
<sequence>MALPVLVATGAAAQTFDDAFAGFGANSDEPIQIEATDLQVEDNKKSAVFSGDVVVSQGDATLKTERLKVFYGGSLSTSGEDGLQQTISRLEADGGVFISSKDQTATGDDATFDMEKQVMVMTGDKVVLSQGQNVIVGSQLTVNLKTGKVDLDSPQTGRVKMLLQPNSLQNNN</sequence>
<dbReference type="GO" id="GO:0015920">
    <property type="term" value="P:lipopolysaccharide transport"/>
    <property type="evidence" value="ECO:0007669"/>
    <property type="project" value="TreeGrafter"/>
</dbReference>
<dbReference type="EMBL" id="LVVZ01000014">
    <property type="protein sequence ID" value="OKL44694.1"/>
    <property type="molecule type" value="Genomic_DNA"/>
</dbReference>
<evidence type="ECO:0000313" key="4">
    <source>
        <dbReference type="Proteomes" id="UP000185783"/>
    </source>
</evidence>
<dbReference type="STRING" id="197461.A3843_08105"/>
<evidence type="ECO:0000313" key="3">
    <source>
        <dbReference type="EMBL" id="OKL44694.1"/>
    </source>
</evidence>
<dbReference type="PANTHER" id="PTHR36504">
    <property type="entry name" value="LIPOPOLYSACCHARIDE EXPORT SYSTEM PROTEIN LPTA"/>
    <property type="match status" value="1"/>
</dbReference>
<comment type="caution">
    <text evidence="3">The sequence shown here is derived from an EMBL/GenBank/DDBJ whole genome shotgun (WGS) entry which is preliminary data.</text>
</comment>